<gene>
    <name evidence="2" type="primary">Acey_s0278.g1141</name>
    <name evidence="2" type="ORF">Y032_0278g1141</name>
</gene>
<evidence type="ECO:0000256" key="1">
    <source>
        <dbReference type="SAM" id="MobiDB-lite"/>
    </source>
</evidence>
<evidence type="ECO:0000313" key="3">
    <source>
        <dbReference type="Proteomes" id="UP000024635"/>
    </source>
</evidence>
<feature type="compositionally biased region" description="Polar residues" evidence="1">
    <location>
        <begin position="62"/>
        <end position="79"/>
    </location>
</feature>
<feature type="region of interest" description="Disordered" evidence="1">
    <location>
        <begin position="61"/>
        <end position="81"/>
    </location>
</feature>
<dbReference type="AlphaFoldDB" id="A0A016S6Z8"/>
<comment type="caution">
    <text evidence="2">The sequence shown here is derived from an EMBL/GenBank/DDBJ whole genome shotgun (WGS) entry which is preliminary data.</text>
</comment>
<organism evidence="2 3">
    <name type="scientific">Ancylostoma ceylanicum</name>
    <dbReference type="NCBI Taxonomy" id="53326"/>
    <lineage>
        <taxon>Eukaryota</taxon>
        <taxon>Metazoa</taxon>
        <taxon>Ecdysozoa</taxon>
        <taxon>Nematoda</taxon>
        <taxon>Chromadorea</taxon>
        <taxon>Rhabditida</taxon>
        <taxon>Rhabditina</taxon>
        <taxon>Rhabditomorpha</taxon>
        <taxon>Strongyloidea</taxon>
        <taxon>Ancylostomatidae</taxon>
        <taxon>Ancylostomatinae</taxon>
        <taxon>Ancylostoma</taxon>
    </lineage>
</organism>
<name>A0A016S6Z8_9BILA</name>
<proteinExistence type="predicted"/>
<reference evidence="3" key="1">
    <citation type="journal article" date="2015" name="Nat. Genet.">
        <title>The genome and transcriptome of the zoonotic hookworm Ancylostoma ceylanicum identify infection-specific gene families.</title>
        <authorList>
            <person name="Schwarz E.M."/>
            <person name="Hu Y."/>
            <person name="Antoshechkin I."/>
            <person name="Miller M.M."/>
            <person name="Sternberg P.W."/>
            <person name="Aroian R.V."/>
        </authorList>
    </citation>
    <scope>NUCLEOTIDE SEQUENCE</scope>
    <source>
        <strain evidence="3">HY135</strain>
    </source>
</reference>
<dbReference type="Proteomes" id="UP000024635">
    <property type="component" value="Unassembled WGS sequence"/>
</dbReference>
<dbReference type="EMBL" id="JARK01001614">
    <property type="protein sequence ID" value="EYB86445.1"/>
    <property type="molecule type" value="Genomic_DNA"/>
</dbReference>
<sequence length="114" mass="12885">MDEFARPQARRKRRENENVYQNELLSSSYYRQNTYLRVGKQCRTLNVVLEPSNDVFVEELPTKQSDSGSEGASMGNSSVDLGDRHSFVEQLIRAVFQRMSTSQMNMGGAGRSSA</sequence>
<accession>A0A016S6Z8</accession>
<keyword evidence="3" id="KW-1185">Reference proteome</keyword>
<evidence type="ECO:0000313" key="2">
    <source>
        <dbReference type="EMBL" id="EYB86445.1"/>
    </source>
</evidence>
<protein>
    <submittedName>
        <fullName evidence="2">Uncharacterized protein</fullName>
    </submittedName>
</protein>